<feature type="domain" description="NAD-dependent epimerase/dehydratase" evidence="3">
    <location>
        <begin position="8"/>
        <end position="253"/>
    </location>
</feature>
<reference evidence="4" key="1">
    <citation type="submission" date="2023-07" db="EMBL/GenBank/DDBJ databases">
        <authorList>
            <consortium name="AG Swart"/>
            <person name="Singh M."/>
            <person name="Singh A."/>
            <person name="Seah K."/>
            <person name="Emmerich C."/>
        </authorList>
    </citation>
    <scope>NUCLEOTIDE SEQUENCE</scope>
    <source>
        <strain evidence="4">DP1</strain>
    </source>
</reference>
<dbReference type="SUPFAM" id="SSF51735">
    <property type="entry name" value="NAD(P)-binding Rossmann-fold domains"/>
    <property type="match status" value="1"/>
</dbReference>
<dbReference type="EMBL" id="CAMPGE010014423">
    <property type="protein sequence ID" value="CAI2373096.1"/>
    <property type="molecule type" value="Genomic_DNA"/>
</dbReference>
<dbReference type="InterPro" id="IPR050425">
    <property type="entry name" value="NAD(P)_dehydrat-like"/>
</dbReference>
<evidence type="ECO:0000256" key="2">
    <source>
        <dbReference type="ARBA" id="ARBA00023445"/>
    </source>
</evidence>
<name>A0AAD1XI14_EUPCR</name>
<sequence>MESSKPIVLVTGSTGYVGSWIVAKILQEGKYRVRGAGRNIHNAEKMEPFNKALREHCPDNYDEFELVEASLEDSDAIKRAVEGVTYVLHVASPMPDSKVKGSEKSMIQPAIDGNINVLQACVGSGVKRVVITSSALTICDHKKGDGVYSYDSFVEESPKLDLYSKSKIRSENAAIEFVKELEGKKERTFDVLFIHPGGISGVPFVPIMKGEGLNMFKMFLENKFPRVPVVYYPLVDVQDVAQAHVNALDKGDHLGRYPINSATIRMVELVQLIKDRYEPMGYKVGNKELPKCVVWMFSLCNADARNIYYHWGVKAEPDGAYGAKELGLQKYVSVDDSIYATCDFLIENKFVKEPKKKK</sequence>
<evidence type="ECO:0000256" key="1">
    <source>
        <dbReference type="ARBA" id="ARBA00023002"/>
    </source>
</evidence>
<organism evidence="4 5">
    <name type="scientific">Euplotes crassus</name>
    <dbReference type="NCBI Taxonomy" id="5936"/>
    <lineage>
        <taxon>Eukaryota</taxon>
        <taxon>Sar</taxon>
        <taxon>Alveolata</taxon>
        <taxon>Ciliophora</taxon>
        <taxon>Intramacronucleata</taxon>
        <taxon>Spirotrichea</taxon>
        <taxon>Hypotrichia</taxon>
        <taxon>Euplotida</taxon>
        <taxon>Euplotidae</taxon>
        <taxon>Moneuplotes</taxon>
    </lineage>
</organism>
<dbReference type="AlphaFoldDB" id="A0AAD1XI14"/>
<dbReference type="Gene3D" id="3.40.50.720">
    <property type="entry name" value="NAD(P)-binding Rossmann-like Domain"/>
    <property type="match status" value="1"/>
</dbReference>
<evidence type="ECO:0000313" key="5">
    <source>
        <dbReference type="Proteomes" id="UP001295684"/>
    </source>
</evidence>
<comment type="caution">
    <text evidence="4">The sequence shown here is derived from an EMBL/GenBank/DDBJ whole genome shotgun (WGS) entry which is preliminary data.</text>
</comment>
<dbReference type="InterPro" id="IPR036291">
    <property type="entry name" value="NAD(P)-bd_dom_sf"/>
</dbReference>
<keyword evidence="5" id="KW-1185">Reference proteome</keyword>
<dbReference type="Pfam" id="PF01370">
    <property type="entry name" value="Epimerase"/>
    <property type="match status" value="1"/>
</dbReference>
<protein>
    <recommendedName>
        <fullName evidence="3">NAD-dependent epimerase/dehydratase domain-containing protein</fullName>
    </recommendedName>
</protein>
<dbReference type="GO" id="GO:0016616">
    <property type="term" value="F:oxidoreductase activity, acting on the CH-OH group of donors, NAD or NADP as acceptor"/>
    <property type="evidence" value="ECO:0007669"/>
    <property type="project" value="TreeGrafter"/>
</dbReference>
<dbReference type="PANTHER" id="PTHR10366:SF564">
    <property type="entry name" value="STEROL-4-ALPHA-CARBOXYLATE 3-DEHYDROGENASE, DECARBOXYLATING"/>
    <property type="match status" value="1"/>
</dbReference>
<proteinExistence type="inferred from homology"/>
<evidence type="ECO:0000313" key="4">
    <source>
        <dbReference type="EMBL" id="CAI2373096.1"/>
    </source>
</evidence>
<dbReference type="PANTHER" id="PTHR10366">
    <property type="entry name" value="NAD DEPENDENT EPIMERASE/DEHYDRATASE"/>
    <property type="match status" value="1"/>
</dbReference>
<accession>A0AAD1XI14</accession>
<dbReference type="InterPro" id="IPR001509">
    <property type="entry name" value="Epimerase_deHydtase"/>
</dbReference>
<dbReference type="Proteomes" id="UP001295684">
    <property type="component" value="Unassembled WGS sequence"/>
</dbReference>
<keyword evidence="1" id="KW-0560">Oxidoreductase</keyword>
<gene>
    <name evidence="4" type="ORF">ECRASSUSDP1_LOCUS14434</name>
</gene>
<evidence type="ECO:0000259" key="3">
    <source>
        <dbReference type="Pfam" id="PF01370"/>
    </source>
</evidence>
<comment type="similarity">
    <text evidence="2">Belongs to the NAD(P)-dependent epimerase/dehydratase family. Dihydroflavonol-4-reductase subfamily.</text>
</comment>